<feature type="region of interest" description="Disordered" evidence="1">
    <location>
        <begin position="1"/>
        <end position="68"/>
    </location>
</feature>
<dbReference type="AlphaFoldDB" id="Q2R4Y9"/>
<accession>Q2R4Y9</accession>
<sequence>MARDTEAATARDAEAATLNSSGREQWRRGTQRGWSGLLLHRQDGGGGGRRQAGQHARRSGADGGRLDK</sequence>
<proteinExistence type="predicted"/>
<evidence type="ECO:0000313" key="2">
    <source>
        <dbReference type="EMBL" id="ABA93499.1"/>
    </source>
</evidence>
<reference evidence="2" key="2">
    <citation type="submission" date="2005-04" db="EMBL/GenBank/DDBJ databases">
        <authorList>
            <person name="Buell C.R."/>
            <person name="Wing R.A."/>
            <person name="McCombie W.A."/>
            <person name="Ouyang S."/>
        </authorList>
    </citation>
    <scope>NUCLEOTIDE SEQUENCE</scope>
</reference>
<protein>
    <submittedName>
        <fullName evidence="2">Uncharacterized protein</fullName>
    </submittedName>
</protein>
<name>Q2R4Y9_ORYSJ</name>
<evidence type="ECO:0000256" key="1">
    <source>
        <dbReference type="SAM" id="MobiDB-lite"/>
    </source>
</evidence>
<organism evidence="2">
    <name type="scientific">Oryza sativa subsp. japonica</name>
    <name type="common">Rice</name>
    <dbReference type="NCBI Taxonomy" id="39947"/>
    <lineage>
        <taxon>Eukaryota</taxon>
        <taxon>Viridiplantae</taxon>
        <taxon>Streptophyta</taxon>
        <taxon>Embryophyta</taxon>
        <taxon>Tracheophyta</taxon>
        <taxon>Spermatophyta</taxon>
        <taxon>Magnoliopsida</taxon>
        <taxon>Liliopsida</taxon>
        <taxon>Poales</taxon>
        <taxon>Poaceae</taxon>
        <taxon>BOP clade</taxon>
        <taxon>Oryzoideae</taxon>
        <taxon>Oryzeae</taxon>
        <taxon>Oryzinae</taxon>
        <taxon>Oryza</taxon>
        <taxon>Oryza sativa</taxon>
    </lineage>
</organism>
<gene>
    <name evidence="2" type="ordered locus">LOC_Os11g26840</name>
</gene>
<reference evidence="2" key="3">
    <citation type="submission" date="2006-01" db="EMBL/GenBank/DDBJ databases">
        <authorList>
            <person name="Buell R."/>
        </authorList>
    </citation>
    <scope>NUCLEOTIDE SEQUENCE</scope>
</reference>
<reference evidence="2" key="1">
    <citation type="journal article" date="2005" name="BMC Biol.">
        <title>The sequence of rice chromosomes 11 and 12, rich in disease resistance genes and recent gene duplications.</title>
        <authorList>
            <consortium name="The rice chromosomes 11 and 12 sequencing consortia"/>
        </authorList>
    </citation>
    <scope>NUCLEOTIDE SEQUENCE [LARGE SCALE GENOMIC DNA]</scope>
</reference>
<dbReference type="EMBL" id="DP000010">
    <property type="protein sequence ID" value="ABA93499.1"/>
    <property type="molecule type" value="Genomic_DNA"/>
</dbReference>
<feature type="compositionally biased region" description="Basic and acidic residues" evidence="1">
    <location>
        <begin position="1"/>
        <end position="14"/>
    </location>
</feature>